<feature type="signal peptide" evidence="2">
    <location>
        <begin position="1"/>
        <end position="22"/>
    </location>
</feature>
<name>A0A8H3Z2A7_VENIN</name>
<keyword evidence="2" id="KW-0732">Signal</keyword>
<feature type="transmembrane region" description="Helical" evidence="1">
    <location>
        <begin position="171"/>
        <end position="191"/>
    </location>
</feature>
<feature type="chain" id="PRO_5034946005" evidence="2">
    <location>
        <begin position="23"/>
        <end position="394"/>
    </location>
</feature>
<keyword evidence="1" id="KW-0472">Membrane</keyword>
<evidence type="ECO:0000313" key="3">
    <source>
        <dbReference type="EMBL" id="KAE9978102.1"/>
    </source>
</evidence>
<keyword evidence="1" id="KW-0812">Transmembrane</keyword>
<evidence type="ECO:0000256" key="2">
    <source>
        <dbReference type="SAM" id="SignalP"/>
    </source>
</evidence>
<organism evidence="3 4">
    <name type="scientific">Venturia inaequalis</name>
    <name type="common">Apple scab fungus</name>
    <dbReference type="NCBI Taxonomy" id="5025"/>
    <lineage>
        <taxon>Eukaryota</taxon>
        <taxon>Fungi</taxon>
        <taxon>Dikarya</taxon>
        <taxon>Ascomycota</taxon>
        <taxon>Pezizomycotina</taxon>
        <taxon>Dothideomycetes</taxon>
        <taxon>Pleosporomycetidae</taxon>
        <taxon>Venturiales</taxon>
        <taxon>Venturiaceae</taxon>
        <taxon>Venturia</taxon>
    </lineage>
</organism>
<feature type="transmembrane region" description="Helical" evidence="1">
    <location>
        <begin position="212"/>
        <end position="238"/>
    </location>
</feature>
<comment type="caution">
    <text evidence="3">The sequence shown here is derived from an EMBL/GenBank/DDBJ whole genome shotgun (WGS) entry which is preliminary data.</text>
</comment>
<feature type="transmembrane region" description="Helical" evidence="1">
    <location>
        <begin position="253"/>
        <end position="274"/>
    </location>
</feature>
<sequence length="394" mass="44252">MFTYQTLPIALVTIVLLSGVSSSSSSDGKTDDRNSNNSKQVSRASVLWTLSVLALNSMSQPSGRVCNSPSEIGFYLRSSPLVCLLDAFYIPTRMIWTRYNCQRNGTNTFVKDFLKFRFRDEPLRGTAPVDGSLRSFRKNVVTRWILFGLGALAPAIKIYAWRGQSLIWPKIWASFHLWSFFVGECMVMFPARGNGITVESIHEGDQNSTEGFVAVTGAGSLPYVAIAAGAILNLYILAQVLPIIFPTYPLSPLQWTGCVILVPVAVVAIPSWYYTVRALNYRRADVLESLWQPMLLFLATLAFPSWLIWAFPDLNISSDALVMLVIAGWGWICTNFFARMFQGIVKKGGPVQRRLEEGLSFYFMTLNFTAFTLFFLFMYSPEDTFKPGWAEWLG</sequence>
<proteinExistence type="predicted"/>
<feature type="transmembrane region" description="Helical" evidence="1">
    <location>
        <begin position="359"/>
        <end position="379"/>
    </location>
</feature>
<protein>
    <submittedName>
        <fullName evidence="3">Uncharacterized protein</fullName>
    </submittedName>
</protein>
<feature type="transmembrane region" description="Helical" evidence="1">
    <location>
        <begin position="320"/>
        <end position="338"/>
    </location>
</feature>
<dbReference type="AlphaFoldDB" id="A0A8H3Z2A7"/>
<reference evidence="3 4" key="1">
    <citation type="submission" date="2019-11" db="EMBL/GenBank/DDBJ databases">
        <title>Venturia inaequalis Genome Resource.</title>
        <authorList>
            <person name="Lichtner F.J."/>
        </authorList>
    </citation>
    <scope>NUCLEOTIDE SEQUENCE [LARGE SCALE GENOMIC DNA]</scope>
    <source>
        <strain evidence="3">Bline_iso_100314</strain>
    </source>
</reference>
<evidence type="ECO:0000313" key="4">
    <source>
        <dbReference type="Proteomes" id="UP000433883"/>
    </source>
</evidence>
<evidence type="ECO:0000256" key="1">
    <source>
        <dbReference type="SAM" id="Phobius"/>
    </source>
</evidence>
<feature type="transmembrane region" description="Helical" evidence="1">
    <location>
        <begin position="286"/>
        <end position="308"/>
    </location>
</feature>
<accession>A0A8H3Z2A7</accession>
<dbReference type="EMBL" id="WNWQ01000118">
    <property type="protein sequence ID" value="KAE9978102.1"/>
    <property type="molecule type" value="Genomic_DNA"/>
</dbReference>
<dbReference type="Proteomes" id="UP000433883">
    <property type="component" value="Unassembled WGS sequence"/>
</dbReference>
<feature type="transmembrane region" description="Helical" evidence="1">
    <location>
        <begin position="140"/>
        <end position="159"/>
    </location>
</feature>
<keyword evidence="1" id="KW-1133">Transmembrane helix</keyword>
<gene>
    <name evidence="3" type="ORF">BLS_000878</name>
</gene>